<dbReference type="GO" id="GO:0032259">
    <property type="term" value="P:methylation"/>
    <property type="evidence" value="ECO:0007669"/>
    <property type="project" value="UniProtKB-KW"/>
</dbReference>
<dbReference type="RefSeq" id="WP_147333574.1">
    <property type="nucleotide sequence ID" value="NZ_CP061725.1"/>
</dbReference>
<dbReference type="EMBL" id="QVFU01000047">
    <property type="protein sequence ID" value="RFS43725.1"/>
    <property type="molecule type" value="Genomic_DNA"/>
</dbReference>
<dbReference type="GO" id="GO:0008168">
    <property type="term" value="F:methyltransferase activity"/>
    <property type="evidence" value="ECO:0007669"/>
    <property type="project" value="UniProtKB-KW"/>
</dbReference>
<dbReference type="PROSITE" id="PS01090">
    <property type="entry name" value="TATD_2"/>
    <property type="match status" value="1"/>
</dbReference>
<evidence type="ECO:0000313" key="1">
    <source>
        <dbReference type="EMBL" id="RFS43725.1"/>
    </source>
</evidence>
<comment type="caution">
    <text evidence="1">The sequence shown here is derived from an EMBL/GenBank/DDBJ whole genome shotgun (WGS) entry which is preliminary data.</text>
</comment>
<keyword evidence="1" id="KW-0489">Methyltransferase</keyword>
<dbReference type="InterPro" id="IPR018228">
    <property type="entry name" value="DNase_TatD-rel_CS"/>
</dbReference>
<name>A0A372FSJ6_9ACTN</name>
<accession>A0A372FSJ6</accession>
<keyword evidence="2" id="KW-1185">Reference proteome</keyword>
<gene>
    <name evidence="1" type="ORF">D0Q02_26185</name>
</gene>
<dbReference type="InterPro" id="IPR029063">
    <property type="entry name" value="SAM-dependent_MTases_sf"/>
</dbReference>
<proteinExistence type="predicted"/>
<dbReference type="OrthoDB" id="8052808at2"/>
<sequence>MTFDLAAQYLPGMSISDFERSFRARFPHMASTLWLSRPGRNEVLGPMFAEPNEFESDSTGRGDSYRQAHQQSMVKAVGVAQLLELASGESSAAGLPPDYLLLDVLGGDGTVARAASQLPNWSSPRQWILTGDLSGQMIRQALAYELPAVRLAAQFLLCRDETFGGVLFAYGSHHIPVHQRIASYADAFRVLRPGGRLVVHDFEIGAPTANWFETVVDTYSPNGHKYTHFSRAELEAGMAAAGFADIAVKPIYDPIVVHARDAHDARLGILNYLSDSYGLTCDEQDAGSTVDWVEDQVAKCIQYGSYGLEQFGSIVSSPVRDSGTLSVFETADGWVGEFPRTALVGVGRKD</sequence>
<reference evidence="1 2" key="1">
    <citation type="submission" date="2018-08" db="EMBL/GenBank/DDBJ databases">
        <title>Verrucosispora craniellae sp. nov., isolated from a marine sponge in the South China Sea.</title>
        <authorList>
            <person name="Li L."/>
            <person name="Lin H.W."/>
        </authorList>
    </citation>
    <scope>NUCLEOTIDE SEQUENCE [LARGE SCALE GENOMIC DNA]</scope>
    <source>
        <strain evidence="1 2">LHW63014</strain>
    </source>
</reference>
<evidence type="ECO:0000313" key="2">
    <source>
        <dbReference type="Proteomes" id="UP000262621"/>
    </source>
</evidence>
<dbReference type="AlphaFoldDB" id="A0A372FSJ6"/>
<dbReference type="Proteomes" id="UP000262621">
    <property type="component" value="Unassembled WGS sequence"/>
</dbReference>
<organism evidence="1 2">
    <name type="scientific">Micromonospora craniellae</name>
    <dbReference type="NCBI Taxonomy" id="2294034"/>
    <lineage>
        <taxon>Bacteria</taxon>
        <taxon>Bacillati</taxon>
        <taxon>Actinomycetota</taxon>
        <taxon>Actinomycetes</taxon>
        <taxon>Micromonosporales</taxon>
        <taxon>Micromonosporaceae</taxon>
        <taxon>Micromonospora</taxon>
    </lineage>
</organism>
<dbReference type="Gene3D" id="3.40.50.150">
    <property type="entry name" value="Vaccinia Virus protein VP39"/>
    <property type="match status" value="1"/>
</dbReference>
<protein>
    <submittedName>
        <fullName evidence="1">Methyltransferase domain-containing protein</fullName>
    </submittedName>
</protein>
<keyword evidence="1" id="KW-0808">Transferase</keyword>
<dbReference type="SUPFAM" id="SSF53335">
    <property type="entry name" value="S-adenosyl-L-methionine-dependent methyltransferases"/>
    <property type="match status" value="1"/>
</dbReference>